<protein>
    <recommendedName>
        <fullName evidence="3">DUF1902 domain-containing protein</fullName>
    </recommendedName>
</protein>
<evidence type="ECO:0008006" key="3">
    <source>
        <dbReference type="Google" id="ProtNLM"/>
    </source>
</evidence>
<keyword evidence="2" id="KW-1185">Reference proteome</keyword>
<dbReference type="EMBL" id="JANUCP010000002">
    <property type="protein sequence ID" value="MCS3918646.1"/>
    <property type="molecule type" value="Genomic_DNA"/>
</dbReference>
<accession>A0ABT2EL28</accession>
<dbReference type="RefSeq" id="WP_259094638.1">
    <property type="nucleotide sequence ID" value="NZ_CP130454.1"/>
</dbReference>
<reference evidence="1 2" key="1">
    <citation type="submission" date="2022-08" db="EMBL/GenBank/DDBJ databases">
        <title>Bacterial and archaeal communities from various locations to study Microbial Dark Matter (Phase II).</title>
        <authorList>
            <person name="Stepanauskas R."/>
        </authorList>
    </citation>
    <scope>NUCLEOTIDE SEQUENCE [LARGE SCALE GENOMIC DNA]</scope>
    <source>
        <strain evidence="1 2">PD1</strain>
    </source>
</reference>
<organism evidence="1 2">
    <name type="scientific">Candidatus Fervidibacter sacchari</name>
    <dbReference type="NCBI Taxonomy" id="1448929"/>
    <lineage>
        <taxon>Bacteria</taxon>
        <taxon>Candidatus Fervidibacterota</taxon>
        <taxon>Candidatus Fervidibacter</taxon>
    </lineage>
</organism>
<proteinExistence type="predicted"/>
<evidence type="ECO:0000313" key="1">
    <source>
        <dbReference type="EMBL" id="MCS3918646.1"/>
    </source>
</evidence>
<evidence type="ECO:0000313" key="2">
    <source>
        <dbReference type="Proteomes" id="UP001204798"/>
    </source>
</evidence>
<dbReference type="Proteomes" id="UP001204798">
    <property type="component" value="Unassembled WGS sequence"/>
</dbReference>
<sequence length="67" mass="7724">MVVHVRWQGRSYEWTNEELALPERPDEEELFAALAQRLETDVNSLKGELVVDWGEEAVVLRPKAIFG</sequence>
<gene>
    <name evidence="1" type="ORF">M2350_001046</name>
</gene>
<comment type="caution">
    <text evidence="1">The sequence shown here is derived from an EMBL/GenBank/DDBJ whole genome shotgun (WGS) entry which is preliminary data.</text>
</comment>
<name>A0ABT2EL28_9BACT</name>